<dbReference type="Proteomes" id="UP001515480">
    <property type="component" value="Unassembled WGS sequence"/>
</dbReference>
<evidence type="ECO:0000313" key="2">
    <source>
        <dbReference type="EMBL" id="KAL1519692.1"/>
    </source>
</evidence>
<feature type="compositionally biased region" description="Low complexity" evidence="1">
    <location>
        <begin position="85"/>
        <end position="100"/>
    </location>
</feature>
<feature type="compositionally biased region" description="Pro residues" evidence="1">
    <location>
        <begin position="68"/>
        <end position="84"/>
    </location>
</feature>
<feature type="region of interest" description="Disordered" evidence="1">
    <location>
        <begin position="44"/>
        <end position="118"/>
    </location>
</feature>
<reference evidence="2 3" key="1">
    <citation type="journal article" date="2024" name="Science">
        <title>Giant polyketide synthase enzymes in the biosynthesis of giant marine polyether toxins.</title>
        <authorList>
            <person name="Fallon T.R."/>
            <person name="Shende V.V."/>
            <person name="Wierzbicki I.H."/>
            <person name="Pendleton A.L."/>
            <person name="Watervoot N.F."/>
            <person name="Auber R.P."/>
            <person name="Gonzalez D.J."/>
            <person name="Wisecaver J.H."/>
            <person name="Moore B.S."/>
        </authorList>
    </citation>
    <scope>NUCLEOTIDE SEQUENCE [LARGE SCALE GENOMIC DNA]</scope>
    <source>
        <strain evidence="2 3">12B1</strain>
    </source>
</reference>
<evidence type="ECO:0000256" key="1">
    <source>
        <dbReference type="SAM" id="MobiDB-lite"/>
    </source>
</evidence>
<gene>
    <name evidence="2" type="ORF">AB1Y20_023202</name>
</gene>
<accession>A0AB34JER1</accession>
<comment type="caution">
    <text evidence="2">The sequence shown here is derived from an EMBL/GenBank/DDBJ whole genome shotgun (WGS) entry which is preliminary data.</text>
</comment>
<evidence type="ECO:0000313" key="3">
    <source>
        <dbReference type="Proteomes" id="UP001515480"/>
    </source>
</evidence>
<sequence length="267" mass="28712">MSRKLYATATGECHRLLLPTSHDLELFTTLLVQPGVAQMAVGSQTPLTHPFPQPPLAPRAATSAATFNPPPNTADNPSPAPAESPAPAVRNRGGRPRNVGSSWAPVQTLGGAPSPAGEDPVAYRTAYERLNDLGTVKFTLGAKILQQPRLQTITINQSPFIDDIVAKFGDDLGDAKTRQRVVPITEQGMDFERGDPEDPETKEWANQCLKLGGKLNYVAIFTRPDISFALSVVMGNVSMATKGTYGALLGILRYLRDTKDYSIPTAC</sequence>
<proteinExistence type="predicted"/>
<evidence type="ECO:0008006" key="4">
    <source>
        <dbReference type="Google" id="ProtNLM"/>
    </source>
</evidence>
<protein>
    <recommendedName>
        <fullName evidence="4">Reverse transcriptase Ty1/copia-type domain-containing protein</fullName>
    </recommendedName>
</protein>
<dbReference type="AlphaFoldDB" id="A0AB34JER1"/>
<organism evidence="2 3">
    <name type="scientific">Prymnesium parvum</name>
    <name type="common">Toxic golden alga</name>
    <dbReference type="NCBI Taxonomy" id="97485"/>
    <lineage>
        <taxon>Eukaryota</taxon>
        <taxon>Haptista</taxon>
        <taxon>Haptophyta</taxon>
        <taxon>Prymnesiophyceae</taxon>
        <taxon>Prymnesiales</taxon>
        <taxon>Prymnesiaceae</taxon>
        <taxon>Prymnesium</taxon>
    </lineage>
</organism>
<name>A0AB34JER1_PRYPA</name>
<dbReference type="EMBL" id="JBGBPQ010000009">
    <property type="protein sequence ID" value="KAL1519692.1"/>
    <property type="molecule type" value="Genomic_DNA"/>
</dbReference>
<keyword evidence="3" id="KW-1185">Reference proteome</keyword>